<organism evidence="2">
    <name type="scientific">Oryza barthii</name>
    <dbReference type="NCBI Taxonomy" id="65489"/>
    <lineage>
        <taxon>Eukaryota</taxon>
        <taxon>Viridiplantae</taxon>
        <taxon>Streptophyta</taxon>
        <taxon>Embryophyta</taxon>
        <taxon>Tracheophyta</taxon>
        <taxon>Spermatophyta</taxon>
        <taxon>Magnoliopsida</taxon>
        <taxon>Liliopsida</taxon>
        <taxon>Poales</taxon>
        <taxon>Poaceae</taxon>
        <taxon>BOP clade</taxon>
        <taxon>Oryzoideae</taxon>
        <taxon>Oryzeae</taxon>
        <taxon>Oryzinae</taxon>
        <taxon>Oryza</taxon>
    </lineage>
</organism>
<feature type="compositionally biased region" description="Basic residues" evidence="1">
    <location>
        <begin position="64"/>
        <end position="79"/>
    </location>
</feature>
<name>A0A679BAW3_9ORYZ</name>
<accession>A0A679BAW3</accession>
<feature type="compositionally biased region" description="Basic and acidic residues" evidence="1">
    <location>
        <begin position="53"/>
        <end position="63"/>
    </location>
</feature>
<evidence type="ECO:0000313" key="3">
    <source>
        <dbReference type="EMBL" id="BBF89318.1"/>
    </source>
</evidence>
<evidence type="ECO:0000256" key="1">
    <source>
        <dbReference type="SAM" id="MobiDB-lite"/>
    </source>
</evidence>
<sequence>MQAAAAKPRPRHRLLRPAAERLVYSPADDATHTPARLSAARSNKSGHGGRAAARRERGGEGRGQRPRRPRGRATGRHTQHATSIHVRSCARWSLIGNVRCDVQQLSAEAPKQACWPWKTKYPLSTKMVRARRKLLNLLCRVLFRAEVSLAKFCNLCFAQCAFSLS</sequence>
<dbReference type="EMBL" id="AP018848">
    <property type="protein sequence ID" value="BBF89313.1"/>
    <property type="molecule type" value="Genomic_DNA"/>
</dbReference>
<proteinExistence type="predicted"/>
<dbReference type="AlphaFoldDB" id="A0A679BAW3"/>
<feature type="region of interest" description="Disordered" evidence="1">
    <location>
        <begin position="1"/>
        <end position="80"/>
    </location>
</feature>
<gene>
    <name evidence="2" type="primary">OBARTa0090K05.18</name>
    <name evidence="3" type="synonym">OBARTa0046N04.7</name>
</gene>
<reference evidence="2" key="2">
    <citation type="submission" date="2018-08" db="EMBL/GenBank/DDBJ databases">
        <title>Oryza barthii genomic DNA, chromosome 11, BAC clone:OBARTa0090K05.</title>
        <authorList>
            <person name="Wu J."/>
            <person name="Kanamori H."/>
        </authorList>
    </citation>
    <scope>NUCLEOTIDE SEQUENCE</scope>
    <source>
        <strain evidence="2">W1588</strain>
    </source>
</reference>
<evidence type="ECO:0000313" key="2">
    <source>
        <dbReference type="EMBL" id="BBF89313.1"/>
    </source>
</evidence>
<protein>
    <submittedName>
        <fullName evidence="2">Uncharacterized protein</fullName>
    </submittedName>
</protein>
<reference evidence="3" key="1">
    <citation type="submission" date="2018-08" db="EMBL/GenBank/DDBJ databases">
        <title>Oryza barthii genomic DNA, chromosome 11, BAC clone:OBARTa0046N04.</title>
        <authorList>
            <person name="Wu J."/>
            <person name="Kanamori H."/>
        </authorList>
    </citation>
    <scope>NUCLEOTIDE SEQUENCE</scope>
    <source>
        <strain evidence="3">W1588</strain>
    </source>
</reference>
<dbReference type="EMBL" id="AP018849">
    <property type="protein sequence ID" value="BBF89318.1"/>
    <property type="molecule type" value="Genomic_DNA"/>
</dbReference>